<evidence type="ECO:0000256" key="3">
    <source>
        <dbReference type="ARBA" id="ARBA00007931"/>
    </source>
</evidence>
<name>A0A7G9WKL1_9FIRM</name>
<comment type="subcellular location">
    <subcellularLocation>
        <location evidence="2">Cell membrane</location>
        <topology evidence="2">Multi-pass membrane protein</topology>
    </subcellularLocation>
</comment>
<dbReference type="CDD" id="cd06158">
    <property type="entry name" value="S2P-M50_like_1"/>
    <property type="match status" value="1"/>
</dbReference>
<evidence type="ECO:0000256" key="10">
    <source>
        <dbReference type="ARBA" id="ARBA00022989"/>
    </source>
</evidence>
<comment type="similarity">
    <text evidence="3">Belongs to the peptidase M50B family.</text>
</comment>
<organism evidence="15 16">
    <name type="scientific">Caproicibacterium amylolyticum</name>
    <dbReference type="NCBI Taxonomy" id="2766537"/>
    <lineage>
        <taxon>Bacteria</taxon>
        <taxon>Bacillati</taxon>
        <taxon>Bacillota</taxon>
        <taxon>Clostridia</taxon>
        <taxon>Eubacteriales</taxon>
        <taxon>Oscillospiraceae</taxon>
        <taxon>Caproicibacterium</taxon>
    </lineage>
</organism>
<sequence length="239" mass="25774">MLYSMLQSIFRGQGVDMSNLIAQILASLLIIFLILPFHEFAHGWTAGKLGDPTAKYSGRLTFNPLASVDPLGAVGLILFGFGWAKPVPVDTRYFKKPKRDMALTALAGPLANLLASFVSAILLNLVILVSGGSVTDGTYVPSTIVSFLVVFLGACVTINISLAAFNLLPIPPLDGSRILAIFLSDRATAMYYRYQNIIMYVLFALLLVGVLDVPLMALQNLFTKGVMFLANLPFVALGV</sequence>
<feature type="transmembrane region" description="Helical" evidence="13">
    <location>
        <begin position="105"/>
        <end position="132"/>
    </location>
</feature>
<feature type="domain" description="Peptidase M50" evidence="14">
    <location>
        <begin position="28"/>
        <end position="208"/>
    </location>
</feature>
<reference evidence="15 16" key="1">
    <citation type="submission" date="2020-08" db="EMBL/GenBank/DDBJ databases">
        <authorList>
            <person name="Ren C."/>
            <person name="Gu Y."/>
            <person name="Xu Y."/>
        </authorList>
    </citation>
    <scope>NUCLEOTIDE SEQUENCE [LARGE SCALE GENOMIC DNA]</scope>
    <source>
        <strain evidence="15 16">LBM18003</strain>
    </source>
</reference>
<evidence type="ECO:0000256" key="8">
    <source>
        <dbReference type="ARBA" id="ARBA00022801"/>
    </source>
</evidence>
<evidence type="ECO:0000256" key="12">
    <source>
        <dbReference type="ARBA" id="ARBA00023136"/>
    </source>
</evidence>
<evidence type="ECO:0000313" key="15">
    <source>
        <dbReference type="EMBL" id="QNO19223.1"/>
    </source>
</evidence>
<evidence type="ECO:0000256" key="2">
    <source>
        <dbReference type="ARBA" id="ARBA00004651"/>
    </source>
</evidence>
<dbReference type="Proteomes" id="UP000516046">
    <property type="component" value="Chromosome"/>
</dbReference>
<evidence type="ECO:0000256" key="11">
    <source>
        <dbReference type="ARBA" id="ARBA00023049"/>
    </source>
</evidence>
<keyword evidence="9" id="KW-0862">Zinc</keyword>
<feature type="transmembrane region" description="Helical" evidence="13">
    <location>
        <begin position="144"/>
        <end position="168"/>
    </location>
</feature>
<dbReference type="RefSeq" id="WP_212508292.1">
    <property type="nucleotide sequence ID" value="NZ_CP060696.1"/>
</dbReference>
<evidence type="ECO:0000256" key="5">
    <source>
        <dbReference type="ARBA" id="ARBA00022670"/>
    </source>
</evidence>
<keyword evidence="7" id="KW-0479">Metal-binding</keyword>
<evidence type="ECO:0000256" key="9">
    <source>
        <dbReference type="ARBA" id="ARBA00022833"/>
    </source>
</evidence>
<keyword evidence="6 13" id="KW-0812">Transmembrane</keyword>
<evidence type="ECO:0000256" key="4">
    <source>
        <dbReference type="ARBA" id="ARBA00022475"/>
    </source>
</evidence>
<dbReference type="AlphaFoldDB" id="A0A7G9WKL1"/>
<keyword evidence="12 13" id="KW-0472">Membrane</keyword>
<evidence type="ECO:0000256" key="1">
    <source>
        <dbReference type="ARBA" id="ARBA00001947"/>
    </source>
</evidence>
<evidence type="ECO:0000256" key="13">
    <source>
        <dbReference type="SAM" id="Phobius"/>
    </source>
</evidence>
<keyword evidence="4" id="KW-1003">Cell membrane</keyword>
<evidence type="ECO:0000313" key="16">
    <source>
        <dbReference type="Proteomes" id="UP000516046"/>
    </source>
</evidence>
<dbReference type="GO" id="GO:0006508">
    <property type="term" value="P:proteolysis"/>
    <property type="evidence" value="ECO:0007669"/>
    <property type="project" value="UniProtKB-KW"/>
</dbReference>
<evidence type="ECO:0000256" key="7">
    <source>
        <dbReference type="ARBA" id="ARBA00022723"/>
    </source>
</evidence>
<comment type="cofactor">
    <cofactor evidence="1">
        <name>Zn(2+)</name>
        <dbReference type="ChEBI" id="CHEBI:29105"/>
    </cofactor>
</comment>
<dbReference type="Pfam" id="PF02163">
    <property type="entry name" value="Peptidase_M50"/>
    <property type="match status" value="1"/>
</dbReference>
<keyword evidence="10 13" id="KW-1133">Transmembrane helix</keyword>
<dbReference type="GO" id="GO:0008237">
    <property type="term" value="F:metallopeptidase activity"/>
    <property type="evidence" value="ECO:0007669"/>
    <property type="project" value="UniProtKB-KW"/>
</dbReference>
<dbReference type="EMBL" id="CP060696">
    <property type="protein sequence ID" value="QNO19223.1"/>
    <property type="molecule type" value="Genomic_DNA"/>
</dbReference>
<dbReference type="InterPro" id="IPR052348">
    <property type="entry name" value="Metallopeptidase_M50B"/>
</dbReference>
<keyword evidence="5 15" id="KW-0645">Protease</keyword>
<dbReference type="PANTHER" id="PTHR35864">
    <property type="entry name" value="ZINC METALLOPROTEASE MJ0611-RELATED"/>
    <property type="match status" value="1"/>
</dbReference>
<gene>
    <name evidence="15" type="ORF">H6X83_06385</name>
</gene>
<dbReference type="PANTHER" id="PTHR35864:SF1">
    <property type="entry name" value="ZINC METALLOPROTEASE YWHC-RELATED"/>
    <property type="match status" value="1"/>
</dbReference>
<dbReference type="GO" id="GO:0046872">
    <property type="term" value="F:metal ion binding"/>
    <property type="evidence" value="ECO:0007669"/>
    <property type="project" value="UniProtKB-KW"/>
</dbReference>
<keyword evidence="8" id="KW-0378">Hydrolase</keyword>
<feature type="transmembrane region" description="Helical" evidence="13">
    <location>
        <begin position="197"/>
        <end position="218"/>
    </location>
</feature>
<feature type="transmembrane region" description="Helical" evidence="13">
    <location>
        <begin position="20"/>
        <end position="41"/>
    </location>
</feature>
<keyword evidence="16" id="KW-1185">Reference proteome</keyword>
<proteinExistence type="inferred from homology"/>
<dbReference type="InterPro" id="IPR008915">
    <property type="entry name" value="Peptidase_M50"/>
</dbReference>
<dbReference type="InterPro" id="IPR044537">
    <property type="entry name" value="Rip2-like"/>
</dbReference>
<dbReference type="GO" id="GO:0005886">
    <property type="term" value="C:plasma membrane"/>
    <property type="evidence" value="ECO:0007669"/>
    <property type="project" value="UniProtKB-SubCell"/>
</dbReference>
<keyword evidence="11" id="KW-0482">Metalloprotease</keyword>
<accession>A0A7G9WKL1</accession>
<evidence type="ECO:0000259" key="14">
    <source>
        <dbReference type="Pfam" id="PF02163"/>
    </source>
</evidence>
<dbReference type="KEGG" id="caml:H6X83_06385"/>
<feature type="transmembrane region" description="Helical" evidence="13">
    <location>
        <begin position="61"/>
        <end position="84"/>
    </location>
</feature>
<evidence type="ECO:0000256" key="6">
    <source>
        <dbReference type="ARBA" id="ARBA00022692"/>
    </source>
</evidence>
<protein>
    <submittedName>
        <fullName evidence="15">Site-2 protease family protein</fullName>
    </submittedName>
</protein>